<evidence type="ECO:0000313" key="2">
    <source>
        <dbReference type="Proteomes" id="UP000215059"/>
    </source>
</evidence>
<organism evidence="1 2">
    <name type="scientific">Fictibacillus aquaticus</name>
    <dbReference type="NCBI Taxonomy" id="2021314"/>
    <lineage>
        <taxon>Bacteria</taxon>
        <taxon>Bacillati</taxon>
        <taxon>Bacillota</taxon>
        <taxon>Bacilli</taxon>
        <taxon>Bacillales</taxon>
        <taxon>Fictibacillaceae</taxon>
        <taxon>Fictibacillus</taxon>
    </lineage>
</organism>
<keyword evidence="2" id="KW-1185">Reference proteome</keyword>
<name>A0A235FAU8_9BACL</name>
<gene>
    <name evidence="1" type="ORF">CGZ90_00715</name>
</gene>
<reference evidence="1 2" key="1">
    <citation type="submission" date="2017-07" db="EMBL/GenBank/DDBJ databases">
        <title>Fictibacillus sp. nov. GDSW-R2A3 Genome sequencing and assembly.</title>
        <authorList>
            <person name="Mayilraj S."/>
        </authorList>
    </citation>
    <scope>NUCLEOTIDE SEQUENCE [LARGE SCALE GENOMIC DNA]</scope>
    <source>
        <strain evidence="1 2">GDSW-R2A3</strain>
    </source>
</reference>
<dbReference type="AlphaFoldDB" id="A0A235FAU8"/>
<dbReference type="Proteomes" id="UP000215059">
    <property type="component" value="Unassembled WGS sequence"/>
</dbReference>
<accession>A0A235FAU8</accession>
<dbReference type="EMBL" id="NOII01000001">
    <property type="protein sequence ID" value="OYD58456.1"/>
    <property type="molecule type" value="Genomic_DNA"/>
</dbReference>
<evidence type="ECO:0000313" key="1">
    <source>
        <dbReference type="EMBL" id="OYD58456.1"/>
    </source>
</evidence>
<comment type="caution">
    <text evidence="1">The sequence shown here is derived from an EMBL/GenBank/DDBJ whole genome shotgun (WGS) entry which is preliminary data.</text>
</comment>
<sequence>MLPKNEQFICDDCNLIFQVFGIGIVKRKSVYCPKCGERWETRVYESTGKGTRGRQGWKDFKPDEIVVLKRCLSGELAPHQAALLLGRNANSIRIKLHRMRNGTPAPSENTWKDSEVAVLQKAIREETHLREVAAQLNRTYDSVRQKARRMKG</sequence>
<proteinExistence type="predicted"/>
<protein>
    <submittedName>
        <fullName evidence="1">Uncharacterized protein</fullName>
    </submittedName>
</protein>